<dbReference type="OMA" id="YPAYCDF"/>
<evidence type="ECO:0008006" key="7">
    <source>
        <dbReference type="Google" id="ProtNLM"/>
    </source>
</evidence>
<dbReference type="eggNOG" id="ENOG502STZ8">
    <property type="taxonomic scope" value="Eukaryota"/>
</dbReference>
<evidence type="ECO:0000256" key="4">
    <source>
        <dbReference type="ARBA" id="ARBA00023157"/>
    </source>
</evidence>
<organism evidence="5 6">
    <name type="scientific">Nematostella vectensis</name>
    <name type="common">Starlet sea anemone</name>
    <dbReference type="NCBI Taxonomy" id="45351"/>
    <lineage>
        <taxon>Eukaryota</taxon>
        <taxon>Metazoa</taxon>
        <taxon>Cnidaria</taxon>
        <taxon>Anthozoa</taxon>
        <taxon>Hexacorallia</taxon>
        <taxon>Actiniaria</taxon>
        <taxon>Edwardsiidae</taxon>
        <taxon>Nematostella</taxon>
    </lineage>
</organism>
<dbReference type="PhylomeDB" id="A7SBB0"/>
<dbReference type="InParanoid" id="A7SBB0"/>
<evidence type="ECO:0000313" key="6">
    <source>
        <dbReference type="Proteomes" id="UP000001593"/>
    </source>
</evidence>
<protein>
    <recommendedName>
        <fullName evidence="7">Fibrinogen C-terminal domain-containing protein</fullName>
    </recommendedName>
</protein>
<dbReference type="GO" id="GO:0070492">
    <property type="term" value="F:oligosaccharide binding"/>
    <property type="evidence" value="ECO:0000318"/>
    <property type="project" value="GO_Central"/>
</dbReference>
<dbReference type="Gene3D" id="3.90.215.10">
    <property type="entry name" value="Gamma Fibrinogen, chain A, domain 1"/>
    <property type="match status" value="1"/>
</dbReference>
<gene>
    <name evidence="5" type="ORF">NEMVEDRAFT_v1g209633</name>
</gene>
<dbReference type="SUPFAM" id="SSF56496">
    <property type="entry name" value="Fibrinogen C-terminal domain-like"/>
    <property type="match status" value="1"/>
</dbReference>
<dbReference type="GO" id="GO:0046872">
    <property type="term" value="F:metal ion binding"/>
    <property type="evidence" value="ECO:0007669"/>
    <property type="project" value="UniProtKB-KW"/>
</dbReference>
<reference evidence="5 6" key="1">
    <citation type="journal article" date="2007" name="Science">
        <title>Sea anemone genome reveals ancestral eumetazoan gene repertoire and genomic organization.</title>
        <authorList>
            <person name="Putnam N.H."/>
            <person name="Srivastava M."/>
            <person name="Hellsten U."/>
            <person name="Dirks B."/>
            <person name="Chapman J."/>
            <person name="Salamov A."/>
            <person name="Terry A."/>
            <person name="Shapiro H."/>
            <person name="Lindquist E."/>
            <person name="Kapitonov V.V."/>
            <person name="Jurka J."/>
            <person name="Genikhovich G."/>
            <person name="Grigoriev I.V."/>
            <person name="Lucas S.M."/>
            <person name="Steele R.E."/>
            <person name="Finnerty J.R."/>
            <person name="Technau U."/>
            <person name="Martindale M.Q."/>
            <person name="Rokhsar D.S."/>
        </authorList>
    </citation>
    <scope>NUCLEOTIDE SEQUENCE [LARGE SCALE GENOMIC DNA]</scope>
    <source>
        <strain evidence="6">CH2 X CH6</strain>
    </source>
</reference>
<dbReference type="InterPro" id="IPR014716">
    <property type="entry name" value="Fibrinogen_a/b/g_C_1"/>
</dbReference>
<dbReference type="PANTHER" id="PTHR16146:SF53">
    <property type="entry name" value="APPLE DOMAIN-CONTAINING PROTEIN"/>
    <property type="match status" value="1"/>
</dbReference>
<evidence type="ECO:0000256" key="3">
    <source>
        <dbReference type="ARBA" id="ARBA00022837"/>
    </source>
</evidence>
<sequence>MSFKCTTQENVFGFMNSMTFKFFLPRCFSVNFQISATRQGKCDMFDRILSNQDLHQETVLEKKQGFVFAQMVAPVSKPRSCLEYGRAGVRVSGIYDIYDKDHTVYPAYCDFTSEPGSAWTLLMSEYTVLLNLFKKVPLYTNLPLLEDKASFSGYRLSLDRMKALRDASTHWRITCSFPQYGVDYRDYVRARFSDFDMIEFKGDKVCKKVEYMNIMGHNCTGCQAGWWQGDASQLHHDSSVDICQFGETPGAINSQDNFGLYNAYNDKFRCTSGSQSSTNHWAGGYL</sequence>
<keyword evidence="3" id="KW-0106">Calcium</keyword>
<evidence type="ECO:0000256" key="1">
    <source>
        <dbReference type="ARBA" id="ARBA00022723"/>
    </source>
</evidence>
<keyword evidence="6" id="KW-1185">Reference proteome</keyword>
<keyword evidence="1" id="KW-0479">Metal-binding</keyword>
<dbReference type="AlphaFoldDB" id="A7SBB0"/>
<dbReference type="InterPro" id="IPR036056">
    <property type="entry name" value="Fibrinogen-like_C"/>
</dbReference>
<dbReference type="PANTHER" id="PTHR16146">
    <property type="entry name" value="INTELECTIN"/>
    <property type="match status" value="1"/>
</dbReference>
<dbReference type="EMBL" id="DS469615">
    <property type="protein sequence ID" value="EDO39001.1"/>
    <property type="molecule type" value="Genomic_DNA"/>
</dbReference>
<evidence type="ECO:0000313" key="5">
    <source>
        <dbReference type="EMBL" id="EDO39001.1"/>
    </source>
</evidence>
<keyword evidence="4" id="KW-1015">Disulfide bond</keyword>
<name>A7SBB0_NEMVE</name>
<evidence type="ECO:0000256" key="2">
    <source>
        <dbReference type="ARBA" id="ARBA00022734"/>
    </source>
</evidence>
<dbReference type="GO" id="GO:0005615">
    <property type="term" value="C:extracellular space"/>
    <property type="evidence" value="ECO:0000318"/>
    <property type="project" value="GO_Central"/>
</dbReference>
<dbReference type="HOGENOM" id="CLU_084880_0_0_1"/>
<proteinExistence type="predicted"/>
<keyword evidence="2" id="KW-0430">Lectin</keyword>
<dbReference type="Proteomes" id="UP000001593">
    <property type="component" value="Unassembled WGS sequence"/>
</dbReference>
<accession>A7SBB0</accession>